<dbReference type="Proteomes" id="UP000249720">
    <property type="component" value="Unassembled WGS sequence"/>
</dbReference>
<dbReference type="GO" id="GO:0016209">
    <property type="term" value="F:antioxidant activity"/>
    <property type="evidence" value="ECO:0007669"/>
    <property type="project" value="InterPro"/>
</dbReference>
<keyword evidence="4" id="KW-0676">Redox-active center</keyword>
<gene>
    <name evidence="7" type="ORF">LX80_00027</name>
</gene>
<reference evidence="7 8" key="1">
    <citation type="submission" date="2018-06" db="EMBL/GenBank/DDBJ databases">
        <title>Genomic Encyclopedia of Archaeal and Bacterial Type Strains, Phase II (KMG-II): from individual species to whole genera.</title>
        <authorList>
            <person name="Goeker M."/>
        </authorList>
    </citation>
    <scope>NUCLEOTIDE SEQUENCE [LARGE SCALE GENOMIC DNA]</scope>
    <source>
        <strain evidence="7 8">DSM 23241</strain>
    </source>
</reference>
<dbReference type="SUPFAM" id="SSF52833">
    <property type="entry name" value="Thioredoxin-like"/>
    <property type="match status" value="1"/>
</dbReference>
<accession>A0A2W7SEI7</accession>
<dbReference type="InterPro" id="IPR036249">
    <property type="entry name" value="Thioredoxin-like_sf"/>
</dbReference>
<keyword evidence="5" id="KW-0732">Signal</keyword>
<proteinExistence type="predicted"/>
<evidence type="ECO:0000313" key="7">
    <source>
        <dbReference type="EMBL" id="PZX65539.1"/>
    </source>
</evidence>
<dbReference type="InterPro" id="IPR000866">
    <property type="entry name" value="AhpC/TSA"/>
</dbReference>
<dbReference type="InterPro" id="IPR025380">
    <property type="entry name" value="DUF4369"/>
</dbReference>
<evidence type="ECO:0000313" key="8">
    <source>
        <dbReference type="Proteomes" id="UP000249720"/>
    </source>
</evidence>
<feature type="signal peptide" evidence="5">
    <location>
        <begin position="1"/>
        <end position="18"/>
    </location>
</feature>
<evidence type="ECO:0000256" key="4">
    <source>
        <dbReference type="ARBA" id="ARBA00023284"/>
    </source>
</evidence>
<sequence>MKNLVVLLLLPLSVFAQKGFVIKGDVKGIKDSTLVFLVSGATGKSVAEDYVKNGKFTLKGHLENADIYQLNFIGYLATPEVFMQNDEVFVNGDVNHLQDLVFSGSPLQNDYVDYLKGFNPLKEKLGKLVSEINAEKPGMKRDSLITSFGVYKNMVISQVDAFIKQKPTSQVSAFVVYAVNPLFSGVDELEAKYNRLGEPAKEGFYGKLIQQTIAAAKVGAVGTKAIDFTQNDTANRPVSLSSYKGKYVLVDFWASWCRPCRMENPNVVAVYNQFKNKNFAIIGVSLDQQKDNWLKAIHDDGLTWTHVSDLQFWNNAVARLYHIESIPDNMLIDPNGVIIARGLRSEQLKEKLAEVLQ</sequence>
<dbReference type="OrthoDB" id="6399635at2"/>
<dbReference type="PROSITE" id="PS51352">
    <property type="entry name" value="THIOREDOXIN_2"/>
    <property type="match status" value="1"/>
</dbReference>
<comment type="subcellular location">
    <subcellularLocation>
        <location evidence="1">Cell envelope</location>
    </subcellularLocation>
</comment>
<keyword evidence="2" id="KW-0201">Cytochrome c-type biogenesis</keyword>
<dbReference type="AlphaFoldDB" id="A0A2W7SEI7"/>
<evidence type="ECO:0000256" key="3">
    <source>
        <dbReference type="ARBA" id="ARBA00023157"/>
    </source>
</evidence>
<evidence type="ECO:0000259" key="6">
    <source>
        <dbReference type="PROSITE" id="PS51352"/>
    </source>
</evidence>
<evidence type="ECO:0000256" key="1">
    <source>
        <dbReference type="ARBA" id="ARBA00004196"/>
    </source>
</evidence>
<dbReference type="InterPro" id="IPR013766">
    <property type="entry name" value="Thioredoxin_domain"/>
</dbReference>
<dbReference type="Pfam" id="PF00578">
    <property type="entry name" value="AhpC-TSA"/>
    <property type="match status" value="1"/>
</dbReference>
<dbReference type="GO" id="GO:0017004">
    <property type="term" value="P:cytochrome complex assembly"/>
    <property type="evidence" value="ECO:0007669"/>
    <property type="project" value="UniProtKB-KW"/>
</dbReference>
<evidence type="ECO:0000256" key="5">
    <source>
        <dbReference type="SAM" id="SignalP"/>
    </source>
</evidence>
<protein>
    <submittedName>
        <fullName evidence="7">Peroxiredoxin</fullName>
    </submittedName>
</protein>
<comment type="caution">
    <text evidence="7">The sequence shown here is derived from an EMBL/GenBank/DDBJ whole genome shotgun (WGS) entry which is preliminary data.</text>
</comment>
<name>A0A2W7SEI7_9BACT</name>
<dbReference type="Pfam" id="PF14289">
    <property type="entry name" value="DUF4369"/>
    <property type="match status" value="1"/>
</dbReference>
<keyword evidence="3" id="KW-1015">Disulfide bond</keyword>
<dbReference type="EMBL" id="QKZV01000001">
    <property type="protein sequence ID" value="PZX65539.1"/>
    <property type="molecule type" value="Genomic_DNA"/>
</dbReference>
<dbReference type="Gene3D" id="3.40.30.10">
    <property type="entry name" value="Glutaredoxin"/>
    <property type="match status" value="1"/>
</dbReference>
<dbReference type="GO" id="GO:0030313">
    <property type="term" value="C:cell envelope"/>
    <property type="evidence" value="ECO:0007669"/>
    <property type="project" value="UniProtKB-SubCell"/>
</dbReference>
<feature type="domain" description="Thioredoxin" evidence="6">
    <location>
        <begin position="219"/>
        <end position="357"/>
    </location>
</feature>
<dbReference type="InterPro" id="IPR050553">
    <property type="entry name" value="Thioredoxin_ResA/DsbE_sf"/>
</dbReference>
<evidence type="ECO:0000256" key="2">
    <source>
        <dbReference type="ARBA" id="ARBA00022748"/>
    </source>
</evidence>
<dbReference type="PANTHER" id="PTHR42852">
    <property type="entry name" value="THIOL:DISULFIDE INTERCHANGE PROTEIN DSBE"/>
    <property type="match status" value="1"/>
</dbReference>
<dbReference type="CDD" id="cd02966">
    <property type="entry name" value="TlpA_like_family"/>
    <property type="match status" value="1"/>
</dbReference>
<dbReference type="RefSeq" id="WP_146250345.1">
    <property type="nucleotide sequence ID" value="NZ_QKZV01000001.1"/>
</dbReference>
<feature type="chain" id="PRO_5015903721" evidence="5">
    <location>
        <begin position="19"/>
        <end position="357"/>
    </location>
</feature>
<keyword evidence="8" id="KW-1185">Reference proteome</keyword>
<dbReference type="GO" id="GO:0016491">
    <property type="term" value="F:oxidoreductase activity"/>
    <property type="evidence" value="ECO:0007669"/>
    <property type="project" value="InterPro"/>
</dbReference>
<organism evidence="7 8">
    <name type="scientific">Hydrotalea sandarakina</name>
    <dbReference type="NCBI Taxonomy" id="1004304"/>
    <lineage>
        <taxon>Bacteria</taxon>
        <taxon>Pseudomonadati</taxon>
        <taxon>Bacteroidota</taxon>
        <taxon>Chitinophagia</taxon>
        <taxon>Chitinophagales</taxon>
        <taxon>Chitinophagaceae</taxon>
        <taxon>Hydrotalea</taxon>
    </lineage>
</organism>
<dbReference type="PANTHER" id="PTHR42852:SF6">
    <property type="entry name" value="THIOL:DISULFIDE INTERCHANGE PROTEIN DSBE"/>
    <property type="match status" value="1"/>
</dbReference>